<gene>
    <name evidence="2" type="ORF">Acr_19g0001200</name>
</gene>
<accession>A0A7J0G8S3</accession>
<proteinExistence type="predicted"/>
<dbReference type="PROSITE" id="PS50181">
    <property type="entry name" value="FBOX"/>
    <property type="match status" value="1"/>
</dbReference>
<dbReference type="OrthoDB" id="1918565at2759"/>
<dbReference type="Proteomes" id="UP000585474">
    <property type="component" value="Unassembled WGS sequence"/>
</dbReference>
<dbReference type="Gene3D" id="1.20.1280.50">
    <property type="match status" value="1"/>
</dbReference>
<dbReference type="AlphaFoldDB" id="A0A7J0G8S3"/>
<dbReference type="Pfam" id="PF12937">
    <property type="entry name" value="F-box-like"/>
    <property type="match status" value="1"/>
</dbReference>
<protein>
    <submittedName>
        <fullName evidence="2">Phloem protein 2-B13</fullName>
    </submittedName>
</protein>
<comment type="caution">
    <text evidence="2">The sequence shown here is derived from an EMBL/GenBank/DDBJ whole genome shotgun (WGS) entry which is preliminary data.</text>
</comment>
<keyword evidence="3" id="KW-1185">Reference proteome</keyword>
<evidence type="ECO:0000259" key="1">
    <source>
        <dbReference type="PROSITE" id="PS50181"/>
    </source>
</evidence>
<dbReference type="InterPro" id="IPR001810">
    <property type="entry name" value="F-box_dom"/>
</dbReference>
<name>A0A7J0G8S3_9ERIC</name>
<dbReference type="PANTHER" id="PTHR32278:SF11">
    <property type="entry name" value="F-BOX DOMAIN-CONTAINING PROTEIN"/>
    <property type="match status" value="1"/>
</dbReference>
<reference evidence="2 3" key="1">
    <citation type="submission" date="2019-07" db="EMBL/GenBank/DDBJ databases">
        <title>De Novo Assembly of kiwifruit Actinidia rufa.</title>
        <authorList>
            <person name="Sugita-Konishi S."/>
            <person name="Sato K."/>
            <person name="Mori E."/>
            <person name="Abe Y."/>
            <person name="Kisaki G."/>
            <person name="Hamano K."/>
            <person name="Suezawa K."/>
            <person name="Otani M."/>
            <person name="Fukuda T."/>
            <person name="Manabe T."/>
            <person name="Gomi K."/>
            <person name="Tabuchi M."/>
            <person name="Akimitsu K."/>
            <person name="Kataoka I."/>
        </authorList>
    </citation>
    <scope>NUCLEOTIDE SEQUENCE [LARGE SCALE GENOMIC DNA]</scope>
    <source>
        <strain evidence="3">cv. Fuchu</strain>
    </source>
</reference>
<evidence type="ECO:0000313" key="2">
    <source>
        <dbReference type="EMBL" id="GFZ07183.1"/>
    </source>
</evidence>
<organism evidence="2 3">
    <name type="scientific">Actinidia rufa</name>
    <dbReference type="NCBI Taxonomy" id="165716"/>
    <lineage>
        <taxon>Eukaryota</taxon>
        <taxon>Viridiplantae</taxon>
        <taxon>Streptophyta</taxon>
        <taxon>Embryophyta</taxon>
        <taxon>Tracheophyta</taxon>
        <taxon>Spermatophyta</taxon>
        <taxon>Magnoliopsida</taxon>
        <taxon>eudicotyledons</taxon>
        <taxon>Gunneridae</taxon>
        <taxon>Pentapetalae</taxon>
        <taxon>asterids</taxon>
        <taxon>Ericales</taxon>
        <taxon>Actinidiaceae</taxon>
        <taxon>Actinidia</taxon>
    </lineage>
</organism>
<sequence>MVSRGDVGSGQLVAMAVDGRNVGCDGCRARLDHLPQDCITSILSFTSPRDALNSSLVSSVVRAAVESDLLWESFLPSDYQEILLRSVFPVLFRSKKELFLRLCRPLLIDGEFLNRKRNEQEMLHVKCEEAFNYMVNQFSLLVLETITPIKRNAMLVESSPPPHTPNSRFREVAELITITWLEIHGKINTKMLSPNTRYGAYLIANFADRAYGLDYVPSEASVEVGNYQSWGSVYLRRQTRRESPKRVSMRQTDLKGVERFPQEREDGWLEIELGEFYSDGRDEEVKVSLKEVKGEHLKGGLIVEGIELRPKW</sequence>
<dbReference type="InterPro" id="IPR036047">
    <property type="entry name" value="F-box-like_dom_sf"/>
</dbReference>
<dbReference type="SUPFAM" id="SSF81383">
    <property type="entry name" value="F-box domain"/>
    <property type="match status" value="1"/>
</dbReference>
<dbReference type="PANTHER" id="PTHR32278">
    <property type="entry name" value="F-BOX DOMAIN-CONTAINING PROTEIN"/>
    <property type="match status" value="1"/>
</dbReference>
<dbReference type="InterPro" id="IPR025886">
    <property type="entry name" value="PP2-like"/>
</dbReference>
<dbReference type="Pfam" id="PF14299">
    <property type="entry name" value="PP2"/>
    <property type="match status" value="1"/>
</dbReference>
<dbReference type="EMBL" id="BJWL01000019">
    <property type="protein sequence ID" value="GFZ07183.1"/>
    <property type="molecule type" value="Genomic_DNA"/>
</dbReference>
<dbReference type="CDD" id="cd22162">
    <property type="entry name" value="F-box_AtSKIP3-like"/>
    <property type="match status" value="1"/>
</dbReference>
<feature type="domain" description="F-box" evidence="1">
    <location>
        <begin position="28"/>
        <end position="74"/>
    </location>
</feature>
<evidence type="ECO:0000313" key="3">
    <source>
        <dbReference type="Proteomes" id="UP000585474"/>
    </source>
</evidence>